<evidence type="ECO:0000313" key="2">
    <source>
        <dbReference type="Proteomes" id="UP000053676"/>
    </source>
</evidence>
<name>W2T408_NECAM</name>
<keyword evidence="2" id="KW-1185">Reference proteome</keyword>
<dbReference type="KEGG" id="nai:NECAME_03679"/>
<organism evidence="1 2">
    <name type="scientific">Necator americanus</name>
    <name type="common">Human hookworm</name>
    <dbReference type="NCBI Taxonomy" id="51031"/>
    <lineage>
        <taxon>Eukaryota</taxon>
        <taxon>Metazoa</taxon>
        <taxon>Ecdysozoa</taxon>
        <taxon>Nematoda</taxon>
        <taxon>Chromadorea</taxon>
        <taxon>Rhabditida</taxon>
        <taxon>Rhabditina</taxon>
        <taxon>Rhabditomorpha</taxon>
        <taxon>Strongyloidea</taxon>
        <taxon>Ancylostomatidae</taxon>
        <taxon>Bunostominae</taxon>
        <taxon>Necator</taxon>
    </lineage>
</organism>
<dbReference type="Proteomes" id="UP000053676">
    <property type="component" value="Unassembled WGS sequence"/>
</dbReference>
<proteinExistence type="predicted"/>
<gene>
    <name evidence="1" type="ORF">NECAME_03679</name>
</gene>
<protein>
    <submittedName>
        <fullName evidence="1">Uncharacterized protein</fullName>
    </submittedName>
</protein>
<sequence>MGFSSGVARFELLKEYVSNMGGINFYNFKSGFVVSAEYIAHQYTDIFVELSAYKLNEEEIKLLKKALLEQTVIVHEQICSRTSNFCYTIKDYVTMDNDDKTSMDREDEDFYIFERMESVNFKP</sequence>
<dbReference type="EMBL" id="KI660278">
    <property type="protein sequence ID" value="ETN75707.1"/>
    <property type="molecule type" value="Genomic_DNA"/>
</dbReference>
<reference evidence="2" key="1">
    <citation type="journal article" date="2014" name="Nat. Genet.">
        <title>Genome of the human hookworm Necator americanus.</title>
        <authorList>
            <person name="Tang Y.T."/>
            <person name="Gao X."/>
            <person name="Rosa B.A."/>
            <person name="Abubucker S."/>
            <person name="Hallsworth-Pepin K."/>
            <person name="Martin J."/>
            <person name="Tyagi R."/>
            <person name="Heizer E."/>
            <person name="Zhang X."/>
            <person name="Bhonagiri-Palsikar V."/>
            <person name="Minx P."/>
            <person name="Warren W.C."/>
            <person name="Wang Q."/>
            <person name="Zhan B."/>
            <person name="Hotez P.J."/>
            <person name="Sternberg P.W."/>
            <person name="Dougall A."/>
            <person name="Gaze S.T."/>
            <person name="Mulvenna J."/>
            <person name="Sotillo J."/>
            <person name="Ranganathan S."/>
            <person name="Rabelo E.M."/>
            <person name="Wilson R.K."/>
            <person name="Felgner P.L."/>
            <person name="Bethony J."/>
            <person name="Hawdon J.M."/>
            <person name="Gasser R.B."/>
            <person name="Loukas A."/>
            <person name="Mitreva M."/>
        </authorList>
    </citation>
    <scope>NUCLEOTIDE SEQUENCE [LARGE SCALE GENOMIC DNA]</scope>
</reference>
<accession>W2T408</accession>
<evidence type="ECO:0000313" key="1">
    <source>
        <dbReference type="EMBL" id="ETN75707.1"/>
    </source>
</evidence>
<dbReference type="AlphaFoldDB" id="W2T408"/>